<keyword evidence="7" id="KW-1185">Reference proteome</keyword>
<evidence type="ECO:0000256" key="5">
    <source>
        <dbReference type="SAM" id="MobiDB-lite"/>
    </source>
</evidence>
<dbReference type="GO" id="GO:0005634">
    <property type="term" value="C:nucleus"/>
    <property type="evidence" value="ECO:0007669"/>
    <property type="project" value="UniProtKB-SubCell"/>
</dbReference>
<evidence type="ECO:0000256" key="2">
    <source>
        <dbReference type="ARBA" id="ARBA00022473"/>
    </source>
</evidence>
<accession>A0A553QS46</accession>
<dbReference type="STRING" id="623744.A0A553QS46"/>
<feature type="non-terminal residue" evidence="6">
    <location>
        <position position="1"/>
    </location>
</feature>
<feature type="region of interest" description="Disordered" evidence="5">
    <location>
        <begin position="90"/>
        <end position="144"/>
    </location>
</feature>
<sequence>CVITQRTDAIPLSAKVQGFFQARNKTRNSVAGSHCINSFSMAELGCYSPSFKKPCEVLRMRRKRARSEGPGAKALSEAVGIRPFSPGPLLKSPVRAKGGGVKRRNPFANLENAGSSAKRRATSLSYGNHGAVSGTVEGKHGEKKETGASLMEELLKDTKIKHERQASVSASDEELSLFEDDLLEPQISHTPLEAPKAPAEGTLSFPVDWSMKTRLLFTSPHSFSWTEHMKAHEEAQGLSAHCRGQFGSLPQNIQDPRSCTELRCGFQQALQYWQHPSFSWLSLFPRIGAERSFSGRCLPWAQDATLQQSLMSDWSVSLTSLYSLLKARLCPFFYLCSYQFTVLFKAKGLGAEGLTALLSPSTRGLREAMKAEGIEFSLPLVEQKRKSRRQSSSLDERDQAHDEELTSGTAFSDNNEDEEGEEEEEDDDECGFSWLKEMGVQDQIKKPDVISIKLRQEQSEVRLDRRPESVLLVHGSHTFTLINFLINCKSLVAVSGLQAGLPPTLLAPTPFRGATLHSLKARTVNVKTRVRSGFQDVFSLELTGPVMPHTVHSLTRLLTEAQRGEFSTAIFTHQPTAVLNVPFSNITEKPQQEQCVLEDLSGCALHQSCVHHLAVPSILGKHSLRQLNMKEGFFSWNT</sequence>
<dbReference type="PRINTS" id="PR02064">
    <property type="entry name" value="DONSON"/>
</dbReference>
<dbReference type="AlphaFoldDB" id="A0A553QS46"/>
<comment type="caution">
    <text evidence="6">The sequence shown here is derived from an EMBL/GenBank/DDBJ whole genome shotgun (WGS) entry which is preliminary data.</text>
</comment>
<feature type="region of interest" description="Disordered" evidence="5">
    <location>
        <begin position="386"/>
        <end position="429"/>
    </location>
</feature>
<evidence type="ECO:0000256" key="4">
    <source>
        <dbReference type="ARBA" id="ARBA00025806"/>
    </source>
</evidence>
<dbReference type="PANTHER" id="PTHR12972:SF0">
    <property type="entry name" value="PROTEIN DOWNSTREAM NEIGHBOR OF SON"/>
    <property type="match status" value="1"/>
</dbReference>
<feature type="compositionally biased region" description="Basic and acidic residues" evidence="5">
    <location>
        <begin position="394"/>
        <end position="404"/>
    </location>
</feature>
<dbReference type="PANTHER" id="PTHR12972">
    <property type="entry name" value="DOWNSTREAM NEIGHBOR OF SON"/>
    <property type="match status" value="1"/>
</dbReference>
<comment type="similarity">
    <text evidence="4">Belongs to the DONSON family.</text>
</comment>
<evidence type="ECO:0000313" key="6">
    <source>
        <dbReference type="EMBL" id="TRY92772.1"/>
    </source>
</evidence>
<dbReference type="InterPro" id="IPR024861">
    <property type="entry name" value="Donson"/>
</dbReference>
<dbReference type="Proteomes" id="UP000316079">
    <property type="component" value="Unassembled WGS sequence"/>
</dbReference>
<proteinExistence type="inferred from homology"/>
<dbReference type="GO" id="GO:0033260">
    <property type="term" value="P:nuclear DNA replication"/>
    <property type="evidence" value="ECO:0007669"/>
    <property type="project" value="TreeGrafter"/>
</dbReference>
<reference evidence="6 7" key="1">
    <citation type="journal article" date="2019" name="Sci. Data">
        <title>Hybrid genome assembly and annotation of Danionella translucida.</title>
        <authorList>
            <person name="Kadobianskyi M."/>
            <person name="Schulze L."/>
            <person name="Schuelke M."/>
            <person name="Judkewitz B."/>
        </authorList>
    </citation>
    <scope>NUCLEOTIDE SEQUENCE [LARGE SCALE GENOMIC DNA]</scope>
    <source>
        <strain evidence="6 7">Bolton</strain>
    </source>
</reference>
<dbReference type="EMBL" id="SRMA01025597">
    <property type="protein sequence ID" value="TRY92772.1"/>
    <property type="molecule type" value="Genomic_DNA"/>
</dbReference>
<comment type="subcellular location">
    <subcellularLocation>
        <location evidence="1">Nucleus</location>
    </subcellularLocation>
</comment>
<organism evidence="6 7">
    <name type="scientific">Danionella cerebrum</name>
    <dbReference type="NCBI Taxonomy" id="2873325"/>
    <lineage>
        <taxon>Eukaryota</taxon>
        <taxon>Metazoa</taxon>
        <taxon>Chordata</taxon>
        <taxon>Craniata</taxon>
        <taxon>Vertebrata</taxon>
        <taxon>Euteleostomi</taxon>
        <taxon>Actinopterygii</taxon>
        <taxon>Neopterygii</taxon>
        <taxon>Teleostei</taxon>
        <taxon>Ostariophysi</taxon>
        <taxon>Cypriniformes</taxon>
        <taxon>Danionidae</taxon>
        <taxon>Danioninae</taxon>
        <taxon>Danionella</taxon>
    </lineage>
</organism>
<gene>
    <name evidence="6" type="ORF">DNTS_024847</name>
</gene>
<name>A0A553QS46_9TELE</name>
<protein>
    <recommendedName>
        <fullName evidence="8">Downstream neighbor of SON</fullName>
    </recommendedName>
</protein>
<keyword evidence="2" id="KW-0217">Developmental protein</keyword>
<evidence type="ECO:0008006" key="8">
    <source>
        <dbReference type="Google" id="ProtNLM"/>
    </source>
</evidence>
<dbReference type="OrthoDB" id="534063at2759"/>
<feature type="compositionally biased region" description="Acidic residues" evidence="5">
    <location>
        <begin position="414"/>
        <end position="429"/>
    </location>
</feature>
<evidence type="ECO:0000313" key="7">
    <source>
        <dbReference type="Proteomes" id="UP000316079"/>
    </source>
</evidence>
<keyword evidence="3" id="KW-0539">Nucleus</keyword>
<evidence type="ECO:0000256" key="3">
    <source>
        <dbReference type="ARBA" id="ARBA00023242"/>
    </source>
</evidence>
<evidence type="ECO:0000256" key="1">
    <source>
        <dbReference type="ARBA" id="ARBA00004123"/>
    </source>
</evidence>